<dbReference type="GO" id="GO:0005758">
    <property type="term" value="C:mitochondrial intermembrane space"/>
    <property type="evidence" value="ECO:0007669"/>
    <property type="project" value="TreeGrafter"/>
</dbReference>
<dbReference type="PANTHER" id="PTHR11804:SF84">
    <property type="entry name" value="SACCHAROLYSIN"/>
    <property type="match status" value="1"/>
</dbReference>
<evidence type="ECO:0000256" key="3">
    <source>
        <dbReference type="ARBA" id="ARBA00022723"/>
    </source>
</evidence>
<evidence type="ECO:0000313" key="9">
    <source>
        <dbReference type="EMBL" id="LAC19715.1"/>
    </source>
</evidence>
<dbReference type="Pfam" id="PF01432">
    <property type="entry name" value="Peptidase_M3"/>
    <property type="match status" value="1"/>
</dbReference>
<dbReference type="InterPro" id="IPR024077">
    <property type="entry name" value="Neurolysin/TOP_dom2"/>
</dbReference>
<evidence type="ECO:0000256" key="1">
    <source>
        <dbReference type="ARBA" id="ARBA00006040"/>
    </source>
</evidence>
<dbReference type="Gene3D" id="1.10.1370.10">
    <property type="entry name" value="Neurolysin, domain 3"/>
    <property type="match status" value="1"/>
</dbReference>
<dbReference type="GO" id="GO:0004222">
    <property type="term" value="F:metalloendopeptidase activity"/>
    <property type="evidence" value="ECO:0007669"/>
    <property type="project" value="InterPro"/>
</dbReference>
<dbReference type="GO" id="GO:0006508">
    <property type="term" value="P:proteolysis"/>
    <property type="evidence" value="ECO:0007669"/>
    <property type="project" value="UniProtKB-KW"/>
</dbReference>
<dbReference type="Gene3D" id="3.40.390.10">
    <property type="entry name" value="Collagenase (Catalytic Domain)"/>
    <property type="match status" value="1"/>
</dbReference>
<evidence type="ECO:0000256" key="4">
    <source>
        <dbReference type="ARBA" id="ARBA00022801"/>
    </source>
</evidence>
<sequence length="716" mass="80983">MRIGRVFLTTVRVGGTFSASRYHSFPPRPIAPAAKFVVRRCNLSVSIRSSSMAVPAGVLVNWDLTKCTPSQLEEDTVKLLAELQQRIDNIGAIPLQQATYHNVVQPLDALNRDLRTNGAILDMPQHCVEDKLVRDASSKAEEKMEEFDVAVNMRADVFERILHVQETGMDELGAEQKRFVNKLIVKGKRYGLHLSSDVQKQIKELKTKESKLAIKFSSNLNEDDTKLYFTKEQLVGLPHDIMNELSVGSDGKLEVTIKYNHLFPVMKNCTNPETRKAMVTAANRKCMKENTPILEELIELRHLLATILCFPTHAAFILDDRMAKTPDTVATFLTDLQGKLGELVEQEKAVMLAYKEEECKESGLECNGELDLWDMRYYMDMVEKKKYAVDHNVLREYFPMPRVLTGMFDVYQQLLSVKFDKVDNPPVWHKDVLMYKVNDTDSGELMGYFFLDLHPRAGKYSHAAVFGLQQHCKLEDASTQVAVCAMLCNFSMPTADKPALLEHSEVETLFHEFGHVMHHICSRAEVALFSGTSVSRDFIEAPSQMLENWVWEKEPLALMSEHYKSKEPIPDELLLKLAASRAANAGMVNMRQVALSSFDQAIHTQQSADTASEYARIHKQITGFAAIPDTNMPASFGHLGGGYDAQYYGYLWSEVFSMDMFETRFSGKVMDGKVGREYRDIILARGNSIDAKDILVQFLGREPNNKAFLRSKGLKC</sequence>
<protein>
    <submittedName>
        <fullName evidence="9">Thimet oligopeptidase-like isoform X1</fullName>
    </submittedName>
</protein>
<keyword evidence="5 7" id="KW-0862">Zinc</keyword>
<dbReference type="SUPFAM" id="SSF55486">
    <property type="entry name" value="Metalloproteases ('zincins'), catalytic domain"/>
    <property type="match status" value="1"/>
</dbReference>
<keyword evidence="4 7" id="KW-0378">Hydrolase</keyword>
<name>A0A6A7FNV8_9CRUS</name>
<dbReference type="CDD" id="cd06455">
    <property type="entry name" value="M3A_TOP"/>
    <property type="match status" value="1"/>
</dbReference>
<keyword evidence="3 7" id="KW-0479">Metal-binding</keyword>
<evidence type="ECO:0000259" key="8">
    <source>
        <dbReference type="Pfam" id="PF01432"/>
    </source>
</evidence>
<dbReference type="GO" id="GO:0006518">
    <property type="term" value="P:peptide metabolic process"/>
    <property type="evidence" value="ECO:0007669"/>
    <property type="project" value="TreeGrafter"/>
</dbReference>
<dbReference type="Gene3D" id="1.20.1050.40">
    <property type="entry name" value="Endopeptidase. Chain P, domain 1"/>
    <property type="match status" value="1"/>
</dbReference>
<organism evidence="9">
    <name type="scientific">Hirondellea gigas</name>
    <dbReference type="NCBI Taxonomy" id="1518452"/>
    <lineage>
        <taxon>Eukaryota</taxon>
        <taxon>Metazoa</taxon>
        <taxon>Ecdysozoa</taxon>
        <taxon>Arthropoda</taxon>
        <taxon>Crustacea</taxon>
        <taxon>Multicrustacea</taxon>
        <taxon>Malacostraca</taxon>
        <taxon>Eumalacostraca</taxon>
        <taxon>Peracarida</taxon>
        <taxon>Amphipoda</taxon>
        <taxon>Amphilochidea</taxon>
        <taxon>Lysianassida</taxon>
        <taxon>Lysianassidira</taxon>
        <taxon>Lysianassoidea</taxon>
        <taxon>Lysianassidae</taxon>
        <taxon>Hirondellea</taxon>
    </lineage>
</organism>
<evidence type="ECO:0000256" key="6">
    <source>
        <dbReference type="ARBA" id="ARBA00023049"/>
    </source>
</evidence>
<reference evidence="9" key="1">
    <citation type="submission" date="2017-11" db="EMBL/GenBank/DDBJ databases">
        <title>The sensing device of the deep-sea amphipod.</title>
        <authorList>
            <person name="Kobayashi H."/>
            <person name="Nagahama T."/>
            <person name="Arai W."/>
            <person name="Sasagawa Y."/>
            <person name="Umeda M."/>
            <person name="Hayashi T."/>
            <person name="Nikaido I."/>
            <person name="Watanabe H."/>
            <person name="Oguri K."/>
            <person name="Kitazato H."/>
            <person name="Fujioka K."/>
            <person name="Kido Y."/>
            <person name="Takami H."/>
        </authorList>
    </citation>
    <scope>NUCLEOTIDE SEQUENCE</scope>
    <source>
        <tissue evidence="9">Whole body</tissue>
    </source>
</reference>
<dbReference type="PANTHER" id="PTHR11804">
    <property type="entry name" value="PROTEASE M3 THIMET OLIGOPEPTIDASE-RELATED"/>
    <property type="match status" value="1"/>
</dbReference>
<keyword evidence="6 7" id="KW-0482">Metalloprotease</keyword>
<proteinExistence type="evidence at transcript level"/>
<dbReference type="AlphaFoldDB" id="A0A6A7FNV8"/>
<evidence type="ECO:0000256" key="7">
    <source>
        <dbReference type="RuleBase" id="RU003435"/>
    </source>
</evidence>
<keyword evidence="2 7" id="KW-0645">Protease</keyword>
<evidence type="ECO:0000256" key="5">
    <source>
        <dbReference type="ARBA" id="ARBA00022833"/>
    </source>
</evidence>
<dbReference type="FunFam" id="3.40.390.10:FF:000006">
    <property type="entry name" value="Thimet oligopeptidase 1"/>
    <property type="match status" value="1"/>
</dbReference>
<dbReference type="GO" id="GO:0046872">
    <property type="term" value="F:metal ion binding"/>
    <property type="evidence" value="ECO:0007669"/>
    <property type="project" value="UniProtKB-UniRule"/>
</dbReference>
<feature type="domain" description="Peptidase M3A/M3B catalytic" evidence="8">
    <location>
        <begin position="265"/>
        <end position="713"/>
    </location>
</feature>
<comment type="similarity">
    <text evidence="1 7">Belongs to the peptidase M3 family.</text>
</comment>
<dbReference type="InterPro" id="IPR001567">
    <property type="entry name" value="Pept_M3A_M3B_dom"/>
</dbReference>
<comment type="cofactor">
    <cofactor evidence="7">
        <name>Zn(2+)</name>
        <dbReference type="ChEBI" id="CHEBI:29105"/>
    </cofactor>
    <text evidence="7">Binds 1 zinc ion.</text>
</comment>
<dbReference type="InterPro" id="IPR045090">
    <property type="entry name" value="Pept_M3A_M3B"/>
</dbReference>
<dbReference type="InterPro" id="IPR024080">
    <property type="entry name" value="Neurolysin/TOP_N"/>
</dbReference>
<dbReference type="InterPro" id="IPR024079">
    <property type="entry name" value="MetalloPept_cat_dom_sf"/>
</dbReference>
<evidence type="ECO:0000256" key="2">
    <source>
        <dbReference type="ARBA" id="ARBA00022670"/>
    </source>
</evidence>
<dbReference type="EMBL" id="IACT01000289">
    <property type="protein sequence ID" value="LAC19715.1"/>
    <property type="molecule type" value="mRNA"/>
</dbReference>
<accession>A0A6A7FNV8</accession>